<gene>
    <name evidence="3" type="ORF">OHU27_08385</name>
</gene>
<name>A0ABZ1ITN4_9ACTN</name>
<dbReference type="Proteomes" id="UP001622690">
    <property type="component" value="Chromosome"/>
</dbReference>
<evidence type="ECO:0000313" key="3">
    <source>
        <dbReference type="EMBL" id="WTO82439.1"/>
    </source>
</evidence>
<protein>
    <submittedName>
        <fullName evidence="3">DUF2293 domain-containing protein</fullName>
    </submittedName>
</protein>
<sequence length="254" mass="27679">MSRSATPSSRAGPLVVQPLKRRHCAECRTGPLRMLVLEDGTPRCLDCADLGHLVFLPRGDTALTRRSREESALSAVVVRFNRRKGRYERQGVLVEEAGLARAERRCLADAEARRRRRARDARRREREDARFAEAFAAEIRRLFPGCPPERARDIAGHASVRGSGRVGRSAAGRALSEGAVTSAVAASVRHLDTPYDELLMSGVPRHEARRRIGAAVEGVLRVWRGGREGVEVGGGGTGVGGRGEAPLPHGRSRM</sequence>
<dbReference type="EMBL" id="CP108125">
    <property type="protein sequence ID" value="WTO82439.1"/>
    <property type="molecule type" value="Genomic_DNA"/>
</dbReference>
<organism evidence="3 4">
    <name type="scientific">Streptomyces nigra</name>
    <dbReference type="NCBI Taxonomy" id="1827580"/>
    <lineage>
        <taxon>Bacteria</taxon>
        <taxon>Bacillati</taxon>
        <taxon>Actinomycetota</taxon>
        <taxon>Actinomycetes</taxon>
        <taxon>Kitasatosporales</taxon>
        <taxon>Streptomycetaceae</taxon>
        <taxon>Streptomyces</taxon>
    </lineage>
</organism>
<evidence type="ECO:0000259" key="2">
    <source>
        <dbReference type="Pfam" id="PF10056"/>
    </source>
</evidence>
<feature type="compositionally biased region" description="Gly residues" evidence="1">
    <location>
        <begin position="233"/>
        <end position="243"/>
    </location>
</feature>
<dbReference type="InterPro" id="IPR018744">
    <property type="entry name" value="DUF2293"/>
</dbReference>
<proteinExistence type="predicted"/>
<dbReference type="PANTHER" id="PTHR38113:SF2">
    <property type="entry name" value="DUF2293 DOMAIN-CONTAINING PROTEIN"/>
    <property type="match status" value="1"/>
</dbReference>
<dbReference type="Pfam" id="PF10056">
    <property type="entry name" value="DUF2293"/>
    <property type="match status" value="1"/>
</dbReference>
<feature type="domain" description="DUF2293" evidence="2">
    <location>
        <begin position="138"/>
        <end position="224"/>
    </location>
</feature>
<keyword evidence="4" id="KW-1185">Reference proteome</keyword>
<dbReference type="PANTHER" id="PTHR38113">
    <property type="match status" value="1"/>
</dbReference>
<evidence type="ECO:0000256" key="1">
    <source>
        <dbReference type="SAM" id="MobiDB-lite"/>
    </source>
</evidence>
<feature type="region of interest" description="Disordered" evidence="1">
    <location>
        <begin position="233"/>
        <end position="254"/>
    </location>
</feature>
<reference evidence="3 4" key="1">
    <citation type="submission" date="2022-10" db="EMBL/GenBank/DDBJ databases">
        <title>The complete genomes of actinobacterial strains from the NBC collection.</title>
        <authorList>
            <person name="Joergensen T.S."/>
            <person name="Alvarez Arevalo M."/>
            <person name="Sterndorff E.B."/>
            <person name="Faurdal D."/>
            <person name="Vuksanovic O."/>
            <person name="Mourched A.-S."/>
            <person name="Charusanti P."/>
            <person name="Shaw S."/>
            <person name="Blin K."/>
            <person name="Weber T."/>
        </authorList>
    </citation>
    <scope>NUCLEOTIDE SEQUENCE [LARGE SCALE GENOMIC DNA]</scope>
    <source>
        <strain evidence="3 4">NBC_00206</strain>
    </source>
</reference>
<dbReference type="RefSeq" id="WP_406257199.1">
    <property type="nucleotide sequence ID" value="NZ_CP108125.1"/>
</dbReference>
<accession>A0ABZ1ITN4</accession>
<evidence type="ECO:0000313" key="4">
    <source>
        <dbReference type="Proteomes" id="UP001622690"/>
    </source>
</evidence>